<dbReference type="SUPFAM" id="SSF52833">
    <property type="entry name" value="Thioredoxin-like"/>
    <property type="match status" value="1"/>
</dbReference>
<dbReference type="Gene3D" id="3.40.30.10">
    <property type="entry name" value="Glutaredoxin"/>
    <property type="match status" value="1"/>
</dbReference>
<feature type="domain" description="GST N-terminal" evidence="1">
    <location>
        <begin position="31"/>
        <end position="95"/>
    </location>
</feature>
<evidence type="ECO:0000313" key="3">
    <source>
        <dbReference type="EMBL" id="WAP70530.1"/>
    </source>
</evidence>
<dbReference type="CDD" id="cd03207">
    <property type="entry name" value="GST_C_8"/>
    <property type="match status" value="1"/>
</dbReference>
<accession>A0ABY7C5C5</accession>
<dbReference type="EMBL" id="CP114029">
    <property type="protein sequence ID" value="WAP70530.1"/>
    <property type="molecule type" value="Genomic_DNA"/>
</dbReference>
<dbReference type="Proteomes" id="UP001164020">
    <property type="component" value="Chromosome"/>
</dbReference>
<dbReference type="CDD" id="cd03046">
    <property type="entry name" value="GST_N_GTT1_like"/>
    <property type="match status" value="1"/>
</dbReference>
<gene>
    <name evidence="3" type="ORF">OH818_11095</name>
</gene>
<dbReference type="RefSeq" id="WP_268883026.1">
    <property type="nucleotide sequence ID" value="NZ_CP114029.1"/>
</dbReference>
<evidence type="ECO:0000313" key="4">
    <source>
        <dbReference type="Proteomes" id="UP001164020"/>
    </source>
</evidence>
<evidence type="ECO:0000259" key="2">
    <source>
        <dbReference type="PROSITE" id="PS50405"/>
    </source>
</evidence>
<dbReference type="SFLD" id="SFLDG00358">
    <property type="entry name" value="Main_(cytGST)"/>
    <property type="match status" value="1"/>
</dbReference>
<dbReference type="PANTHER" id="PTHR44051:SF8">
    <property type="entry name" value="GLUTATHIONE S-TRANSFERASE GSTA"/>
    <property type="match status" value="1"/>
</dbReference>
<evidence type="ECO:0000259" key="1">
    <source>
        <dbReference type="PROSITE" id="PS50404"/>
    </source>
</evidence>
<keyword evidence="4" id="KW-1185">Reference proteome</keyword>
<name>A0ABY7C5C5_9HYPH</name>
<sequence>MQAAANPQVSIIVTAYDWVPPFAQGHVRDLRVRWALNEAQLPYESRLIDHQQKLEPEHLARQPFAQVPVIDMDGGSMFESGAIVWSIAEASDNLLPNDPAERRQALTWTFAALNTVEPVVARLAEVAFFLDDEEIKARLRPRAISAVETRLDQLQAALGERAFLLGPFFAPDILMATVLRDLGHSDILSRYPALAAYLERCLARPAFEHALDEQLKAFSENAHRYEPAA</sequence>
<protein>
    <submittedName>
        <fullName evidence="3">Glutathione S-transferase family protein</fullName>
    </submittedName>
</protein>
<dbReference type="InterPro" id="IPR004045">
    <property type="entry name" value="Glutathione_S-Trfase_N"/>
</dbReference>
<dbReference type="PROSITE" id="PS50405">
    <property type="entry name" value="GST_CTER"/>
    <property type="match status" value="1"/>
</dbReference>
<feature type="domain" description="GST C-terminal" evidence="2">
    <location>
        <begin position="98"/>
        <end position="229"/>
    </location>
</feature>
<dbReference type="InterPro" id="IPR010987">
    <property type="entry name" value="Glutathione-S-Trfase_C-like"/>
</dbReference>
<dbReference type="InterPro" id="IPR040079">
    <property type="entry name" value="Glutathione_S-Trfase"/>
</dbReference>
<dbReference type="Pfam" id="PF13417">
    <property type="entry name" value="GST_N_3"/>
    <property type="match status" value="1"/>
</dbReference>
<dbReference type="InterPro" id="IPR036249">
    <property type="entry name" value="Thioredoxin-like_sf"/>
</dbReference>
<dbReference type="PROSITE" id="PS50404">
    <property type="entry name" value="GST_NTER"/>
    <property type="match status" value="1"/>
</dbReference>
<dbReference type="PANTHER" id="PTHR44051">
    <property type="entry name" value="GLUTATHIONE S-TRANSFERASE-RELATED"/>
    <property type="match status" value="1"/>
</dbReference>
<organism evidence="3 4">
    <name type="scientific">Jiella pelagia</name>
    <dbReference type="NCBI Taxonomy" id="2986949"/>
    <lineage>
        <taxon>Bacteria</taxon>
        <taxon>Pseudomonadati</taxon>
        <taxon>Pseudomonadota</taxon>
        <taxon>Alphaproteobacteria</taxon>
        <taxon>Hyphomicrobiales</taxon>
        <taxon>Aurantimonadaceae</taxon>
        <taxon>Jiella</taxon>
    </lineage>
</organism>
<dbReference type="InterPro" id="IPR036282">
    <property type="entry name" value="Glutathione-S-Trfase_C_sf"/>
</dbReference>
<dbReference type="SFLD" id="SFLDS00019">
    <property type="entry name" value="Glutathione_Transferase_(cytos"/>
    <property type="match status" value="1"/>
</dbReference>
<dbReference type="Gene3D" id="1.20.1050.10">
    <property type="match status" value="1"/>
</dbReference>
<proteinExistence type="predicted"/>
<dbReference type="SUPFAM" id="SSF47616">
    <property type="entry name" value="GST C-terminal domain-like"/>
    <property type="match status" value="1"/>
</dbReference>
<reference evidence="3" key="1">
    <citation type="submission" date="2022-12" db="EMBL/GenBank/DDBJ databases">
        <title>Jiella pelagia sp. nov., isolated from phosphonate enriched culture of Northwest Pacific surface seawater.</title>
        <authorList>
            <person name="Shin D.Y."/>
            <person name="Hwang C.Y."/>
        </authorList>
    </citation>
    <scope>NUCLEOTIDE SEQUENCE</scope>
    <source>
        <strain evidence="3">HL-NP1</strain>
    </source>
</reference>